<dbReference type="STRING" id="1432307.W9CA62"/>
<name>W9CA62_SCLBF</name>
<comment type="caution">
    <text evidence="2">The sequence shown here is derived from an EMBL/GenBank/DDBJ whole genome shotgun (WGS) entry which is preliminary data.</text>
</comment>
<evidence type="ECO:0000313" key="2">
    <source>
        <dbReference type="EMBL" id="ESZ92688.1"/>
    </source>
</evidence>
<dbReference type="EMBL" id="AYSA01000367">
    <property type="protein sequence ID" value="ESZ92688.1"/>
    <property type="molecule type" value="Genomic_DNA"/>
</dbReference>
<gene>
    <name evidence="2" type="ORF">SBOR_6949</name>
</gene>
<reference evidence="2 3" key="1">
    <citation type="journal article" date="2014" name="Genome Announc.">
        <title>Draft genome sequence of Sclerotinia borealis, a psychrophilic plant pathogenic fungus.</title>
        <authorList>
            <person name="Mardanov A.V."/>
            <person name="Beletsky A.V."/>
            <person name="Kadnikov V.V."/>
            <person name="Ignatov A.N."/>
            <person name="Ravin N.V."/>
        </authorList>
    </citation>
    <scope>NUCLEOTIDE SEQUENCE [LARGE SCALE GENOMIC DNA]</scope>
    <source>
        <strain evidence="3">F-4157</strain>
    </source>
</reference>
<feature type="region of interest" description="Disordered" evidence="1">
    <location>
        <begin position="196"/>
        <end position="230"/>
    </location>
</feature>
<dbReference type="Proteomes" id="UP000019487">
    <property type="component" value="Unassembled WGS sequence"/>
</dbReference>
<keyword evidence="3" id="KW-1185">Reference proteome</keyword>
<accession>W9CA62</accession>
<evidence type="ECO:0000256" key="1">
    <source>
        <dbReference type="SAM" id="MobiDB-lite"/>
    </source>
</evidence>
<proteinExistence type="predicted"/>
<dbReference type="OrthoDB" id="2322999at2759"/>
<dbReference type="HOGENOM" id="CLU_1023629_0_0_1"/>
<feature type="compositionally biased region" description="Basic and acidic residues" evidence="1">
    <location>
        <begin position="205"/>
        <end position="218"/>
    </location>
</feature>
<evidence type="ECO:0000313" key="3">
    <source>
        <dbReference type="Proteomes" id="UP000019487"/>
    </source>
</evidence>
<protein>
    <submittedName>
        <fullName evidence="2">Uncharacterized protein</fullName>
    </submittedName>
</protein>
<organism evidence="2 3">
    <name type="scientific">Sclerotinia borealis (strain F-4128)</name>
    <dbReference type="NCBI Taxonomy" id="1432307"/>
    <lineage>
        <taxon>Eukaryota</taxon>
        <taxon>Fungi</taxon>
        <taxon>Dikarya</taxon>
        <taxon>Ascomycota</taxon>
        <taxon>Pezizomycotina</taxon>
        <taxon>Leotiomycetes</taxon>
        <taxon>Helotiales</taxon>
        <taxon>Sclerotiniaceae</taxon>
        <taxon>Sclerotinia</taxon>
    </lineage>
</organism>
<dbReference type="AlphaFoldDB" id="W9CA62"/>
<sequence length="272" mass="30496">MAILKNDILPAGVYNTLPYINDVTQIPHDNAADISDLKQLLVKYKLPDNVRIRLVHIHFKLEEGEVFAARDVKIPKHGTVNIMQAIPVSQNASLYGYHFYVDKEGNLSAYEYMEAPGPDISEQRAFLEEFCQLVQDRGLQHKLGLSIRHAENDEVPLPYNERSFETMTEFLRDLPVVDSEKFEAAGDLEGIKQITKSHTHHKHCGHTDSQHNDNRDGLSDGASASDQDVSDYGGKDGLFVTDGLSREIILGGSKLENSSELFEIVSWFADEA</sequence>